<dbReference type="GO" id="GO:0006281">
    <property type="term" value="P:DNA repair"/>
    <property type="evidence" value="ECO:0007669"/>
    <property type="project" value="UniProtKB-UniRule"/>
</dbReference>
<evidence type="ECO:0000256" key="1">
    <source>
        <dbReference type="ARBA" id="ARBA00009340"/>
    </source>
</evidence>
<keyword evidence="5" id="KW-1185">Reference proteome</keyword>
<evidence type="ECO:0000259" key="3">
    <source>
        <dbReference type="Pfam" id="PF12460"/>
    </source>
</evidence>
<keyword evidence="2" id="KW-0234">DNA repair</keyword>
<dbReference type="InterPro" id="IPR016024">
    <property type="entry name" value="ARM-type_fold"/>
</dbReference>
<dbReference type="Proteomes" id="UP000268321">
    <property type="component" value="Unassembled WGS sequence"/>
</dbReference>
<dbReference type="InterPro" id="IPR011989">
    <property type="entry name" value="ARM-like"/>
</dbReference>
<feature type="domain" description="MMS19 C-terminal" evidence="3">
    <location>
        <begin position="13"/>
        <end position="158"/>
    </location>
</feature>
<comment type="similarity">
    <text evidence="1 2">Belongs to the MET18/MMS19 family.</text>
</comment>
<dbReference type="InterPro" id="IPR024687">
    <property type="entry name" value="MMS19_C"/>
</dbReference>
<dbReference type="EMBL" id="ML004651">
    <property type="protein sequence ID" value="RKP28714.1"/>
    <property type="molecule type" value="Genomic_DNA"/>
</dbReference>
<dbReference type="GO" id="GO:0051604">
    <property type="term" value="P:protein maturation"/>
    <property type="evidence" value="ECO:0007669"/>
    <property type="project" value="UniProtKB-UniRule"/>
</dbReference>
<keyword evidence="2" id="KW-0539">Nucleus</keyword>
<comment type="function">
    <text evidence="2">Key component of the cytosolic iron-sulfur protein assembly (CIA) complex, a multiprotein complex that mediates the incorporation of iron-sulfur cluster into apoproteins specifically involved in DNA metabolism and genomic integrity. In the CIA complex, MMS19 acts as an adapter between early-acting CIA components and a subset of cellular target iron-sulfur proteins.</text>
</comment>
<comment type="subcellular location">
    <subcellularLocation>
        <location evidence="2">Nucleus</location>
    </subcellularLocation>
</comment>
<evidence type="ECO:0000256" key="2">
    <source>
        <dbReference type="RuleBase" id="RU367072"/>
    </source>
</evidence>
<dbReference type="OrthoDB" id="342900at2759"/>
<accession>A0A4P9Z7P9</accession>
<dbReference type="Pfam" id="PF12460">
    <property type="entry name" value="MMS19_C"/>
    <property type="match status" value="1"/>
</dbReference>
<gene>
    <name evidence="4" type="ORF">METBISCDRAFT_28855</name>
</gene>
<organism evidence="4 5">
    <name type="scientific">Metschnikowia bicuspidata</name>
    <dbReference type="NCBI Taxonomy" id="27322"/>
    <lineage>
        <taxon>Eukaryota</taxon>
        <taxon>Fungi</taxon>
        <taxon>Dikarya</taxon>
        <taxon>Ascomycota</taxon>
        <taxon>Saccharomycotina</taxon>
        <taxon>Pichiomycetes</taxon>
        <taxon>Metschnikowiaceae</taxon>
        <taxon>Metschnikowia</taxon>
    </lineage>
</organism>
<dbReference type="PANTHER" id="PTHR12891">
    <property type="entry name" value="DNA REPAIR/TRANSCRIPTION PROTEIN MET18/MMS19"/>
    <property type="match status" value="1"/>
</dbReference>
<dbReference type="SUPFAM" id="SSF48371">
    <property type="entry name" value="ARM repeat"/>
    <property type="match status" value="1"/>
</dbReference>
<dbReference type="GO" id="GO:0005634">
    <property type="term" value="C:nucleus"/>
    <property type="evidence" value="ECO:0007669"/>
    <property type="project" value="UniProtKB-SubCell"/>
</dbReference>
<dbReference type="GO" id="GO:0016226">
    <property type="term" value="P:iron-sulfur cluster assembly"/>
    <property type="evidence" value="ECO:0007669"/>
    <property type="project" value="UniProtKB-UniRule"/>
</dbReference>
<name>A0A4P9Z7P9_9ASCO</name>
<evidence type="ECO:0000313" key="4">
    <source>
        <dbReference type="EMBL" id="RKP28714.1"/>
    </source>
</evidence>
<keyword evidence="2" id="KW-0227">DNA damage</keyword>
<evidence type="ECO:0000313" key="5">
    <source>
        <dbReference type="Proteomes" id="UP000268321"/>
    </source>
</evidence>
<sequence>MGDLEIFASAGKPRIISDVVHLNVRPLYKQQVFERLAPVLIGKYEQATRVQVAEDRKELYLSTLAILIRNVSLQVIRPHLAAVLPLVLSGLYLYNSSIVEASLQTLDVAIAQTPELLLDDLPSVVKQLARLATCKILVGATRFNNETVRLASLDCLLRVVQGGDAKMRGILRGLTQGLAPGLDDKRRAVRNKTTEVCQALHEMR</sequence>
<protein>
    <recommendedName>
        <fullName evidence="2">MMS19 nucleotide excision repair protein</fullName>
    </recommendedName>
</protein>
<reference evidence="5" key="1">
    <citation type="journal article" date="2018" name="Nat. Microbiol.">
        <title>Leveraging single-cell genomics to expand the fungal tree of life.</title>
        <authorList>
            <person name="Ahrendt S.R."/>
            <person name="Quandt C.A."/>
            <person name="Ciobanu D."/>
            <person name="Clum A."/>
            <person name="Salamov A."/>
            <person name="Andreopoulos B."/>
            <person name="Cheng J.F."/>
            <person name="Woyke T."/>
            <person name="Pelin A."/>
            <person name="Henrissat B."/>
            <person name="Reynolds N.K."/>
            <person name="Benny G.L."/>
            <person name="Smith M.E."/>
            <person name="James T.Y."/>
            <person name="Grigoriev I.V."/>
        </authorList>
    </citation>
    <scope>NUCLEOTIDE SEQUENCE [LARGE SCALE GENOMIC DNA]</scope>
    <source>
        <strain evidence="5">Baker2002</strain>
    </source>
</reference>
<dbReference type="AlphaFoldDB" id="A0A4P9Z7P9"/>
<proteinExistence type="inferred from homology"/>
<dbReference type="InterPro" id="IPR039920">
    <property type="entry name" value="MMS19"/>
</dbReference>
<dbReference type="PANTHER" id="PTHR12891:SF0">
    <property type="entry name" value="MMS19 NUCLEOTIDE EXCISION REPAIR PROTEIN HOMOLOG"/>
    <property type="match status" value="1"/>
</dbReference>
<dbReference type="Gene3D" id="1.25.10.10">
    <property type="entry name" value="Leucine-rich Repeat Variant"/>
    <property type="match status" value="1"/>
</dbReference>
<dbReference type="GO" id="GO:0097361">
    <property type="term" value="C:cytosolic [4Fe-4S] assembly targeting complex"/>
    <property type="evidence" value="ECO:0007669"/>
    <property type="project" value="UniProtKB-UniRule"/>
</dbReference>